<dbReference type="GO" id="GO:0031402">
    <property type="term" value="F:sodium ion binding"/>
    <property type="evidence" value="ECO:0007669"/>
    <property type="project" value="UniProtKB-UniRule"/>
</dbReference>
<keyword evidence="14" id="KW-0029">Amino-acid transport</keyword>
<evidence type="ECO:0000256" key="14">
    <source>
        <dbReference type="RuleBase" id="RU366012"/>
    </source>
</evidence>
<keyword evidence="9 14" id="KW-0406">Ion transport</keyword>
<evidence type="ECO:0000256" key="8">
    <source>
        <dbReference type="ARBA" id="ARBA00023053"/>
    </source>
</evidence>
<keyword evidence="16" id="KW-1185">Reference proteome</keyword>
<sequence>MRIEVVVLIGYFVGMIGMGIFWNKRSKKSEDYMLGGRAMGPFVTALTLQTTAMSGFMFMGGPAMAYAAGWFAVFYAVGDAGGGLVNITVLGRRMRRLSQLLDCISPIEYLEKRYQSIPVKVIACIIAIFGLSGYVLAQFLSAGKTLVSLFDFPFAPGVIIGVTVILIYTFIGGYFAVAWTDVIQGLIMVGAMISVLALSLIKLGGLGGLNARLHAIDPTYLSIWGKDLQYEGAYGVIAGAILIYLIGYMGLPHCVNKHMAMESPKTAKGTIVYATIWTQLFCFSPYILGLCGIVLLPKLADPEMVIPELANMMFPGIISAIVLTAIMSAIMSTVAALLLLVGTLVSIDIYKRWLKPTATDHQVIFVSRAAIIGVGIVGITIAIVQPPGVFALVVFAFGVMASAFLPSYVCAVWWKKANATGSCASMILGGGTAFIWTAANLETVTAMHPFFAGVIVSSLAMYIGSHFGKKPTKEILDLMDRIPGKKMANVSPKIQMASSKQLATESRAVSQFLQLKESNLMKELQCYGRN</sequence>
<feature type="transmembrane region" description="Helical" evidence="14">
    <location>
        <begin position="42"/>
        <end position="61"/>
    </location>
</feature>
<dbReference type="RefSeq" id="WP_206583235.1">
    <property type="nucleotide sequence ID" value="NZ_JAFJZZ010000009.1"/>
</dbReference>
<feature type="transmembrane region" description="Helical" evidence="14">
    <location>
        <begin position="154"/>
        <end position="175"/>
    </location>
</feature>
<feature type="transmembrane region" description="Helical" evidence="14">
    <location>
        <begin position="67"/>
        <end position="90"/>
    </location>
</feature>
<comment type="caution">
    <text evidence="15">The sequence shown here is derived from an EMBL/GenBank/DDBJ whole genome shotgun (WGS) entry which is preliminary data.</text>
</comment>
<comment type="similarity">
    <text evidence="2 13">Belongs to the sodium:solute symporter (SSF) (TC 2.A.21) family.</text>
</comment>
<feature type="transmembrane region" description="Helical" evidence="14">
    <location>
        <begin position="182"/>
        <end position="201"/>
    </location>
</feature>
<accession>A0A939DBU5</accession>
<dbReference type="CDD" id="cd11475">
    <property type="entry name" value="SLC5sbd_PutP"/>
    <property type="match status" value="1"/>
</dbReference>
<dbReference type="GO" id="GO:0005886">
    <property type="term" value="C:plasma membrane"/>
    <property type="evidence" value="ECO:0007669"/>
    <property type="project" value="UniProtKB-SubCell"/>
</dbReference>
<keyword evidence="6 14" id="KW-0769">Symport</keyword>
<dbReference type="NCBIfam" id="TIGR00813">
    <property type="entry name" value="sss"/>
    <property type="match status" value="1"/>
</dbReference>
<dbReference type="Proteomes" id="UP000664545">
    <property type="component" value="Unassembled WGS sequence"/>
</dbReference>
<evidence type="ECO:0000256" key="6">
    <source>
        <dbReference type="ARBA" id="ARBA00022847"/>
    </source>
</evidence>
<dbReference type="InterPro" id="IPR011851">
    <property type="entry name" value="Na/Pro_symporter"/>
</dbReference>
<evidence type="ECO:0000256" key="9">
    <source>
        <dbReference type="ARBA" id="ARBA00023065"/>
    </source>
</evidence>
<dbReference type="Pfam" id="PF00474">
    <property type="entry name" value="SSF"/>
    <property type="match status" value="1"/>
</dbReference>
<keyword evidence="5 14" id="KW-0812">Transmembrane</keyword>
<keyword evidence="3 14" id="KW-0813">Transport</keyword>
<evidence type="ECO:0000313" key="15">
    <source>
        <dbReference type="EMBL" id="MBN7774393.1"/>
    </source>
</evidence>
<dbReference type="Gene3D" id="1.20.1730.10">
    <property type="entry name" value="Sodium/glucose cotransporter"/>
    <property type="match status" value="1"/>
</dbReference>
<feature type="transmembrane region" description="Helical" evidence="14">
    <location>
        <begin position="390"/>
        <end position="414"/>
    </location>
</feature>
<evidence type="ECO:0000256" key="13">
    <source>
        <dbReference type="RuleBase" id="RU362091"/>
    </source>
</evidence>
<reference evidence="15" key="1">
    <citation type="submission" date="2021-02" db="EMBL/GenBank/DDBJ databases">
        <title>Abyssanaerobacter marinus gen.nov., sp., nov, anaerobic bacterium isolated from the Onnuri vent field of Indian Ocean and suggestion of Mogibacteriaceae fam. nov., and proposal of reclassification of ambiguous this family's genus member.</title>
        <authorList>
            <person name="Kim Y.J."/>
            <person name="Yang J.-A."/>
        </authorList>
    </citation>
    <scope>NUCLEOTIDE SEQUENCE</scope>
    <source>
        <strain evidence="15">DSM 2634</strain>
    </source>
</reference>
<keyword evidence="10 14" id="KW-0472">Membrane</keyword>
<feature type="transmembrane region" description="Helical" evidence="14">
    <location>
        <begin position="6"/>
        <end position="22"/>
    </location>
</feature>
<dbReference type="PANTHER" id="PTHR48086">
    <property type="entry name" value="SODIUM/PROLINE SYMPORTER-RELATED"/>
    <property type="match status" value="1"/>
</dbReference>
<evidence type="ECO:0000256" key="4">
    <source>
        <dbReference type="ARBA" id="ARBA00022475"/>
    </source>
</evidence>
<dbReference type="AlphaFoldDB" id="A0A939DBU5"/>
<feature type="transmembrane region" description="Helical" evidence="14">
    <location>
        <begin position="421"/>
        <end position="439"/>
    </location>
</feature>
<evidence type="ECO:0000256" key="11">
    <source>
        <dbReference type="ARBA" id="ARBA00023201"/>
    </source>
</evidence>
<dbReference type="GO" id="GO:0015824">
    <property type="term" value="P:proline transport"/>
    <property type="evidence" value="ECO:0007669"/>
    <property type="project" value="UniProtKB-UniRule"/>
</dbReference>
<evidence type="ECO:0000313" key="16">
    <source>
        <dbReference type="Proteomes" id="UP000664545"/>
    </source>
</evidence>
<evidence type="ECO:0000256" key="7">
    <source>
        <dbReference type="ARBA" id="ARBA00022989"/>
    </source>
</evidence>
<evidence type="ECO:0000256" key="10">
    <source>
        <dbReference type="ARBA" id="ARBA00023136"/>
    </source>
</evidence>
<feature type="transmembrane region" description="Helical" evidence="14">
    <location>
        <begin position="316"/>
        <end position="342"/>
    </location>
</feature>
<feature type="transmembrane region" description="Helical" evidence="14">
    <location>
        <begin position="121"/>
        <end position="142"/>
    </location>
</feature>
<dbReference type="InterPro" id="IPR038377">
    <property type="entry name" value="Na/Glc_symporter_sf"/>
</dbReference>
<keyword evidence="11 14" id="KW-0739">Sodium transport</keyword>
<proteinExistence type="inferred from homology"/>
<dbReference type="InterPro" id="IPR001734">
    <property type="entry name" value="Na/solute_symporter"/>
</dbReference>
<keyword evidence="7 14" id="KW-1133">Transmembrane helix</keyword>
<evidence type="ECO:0000256" key="2">
    <source>
        <dbReference type="ARBA" id="ARBA00006434"/>
    </source>
</evidence>
<evidence type="ECO:0000256" key="5">
    <source>
        <dbReference type="ARBA" id="ARBA00022692"/>
    </source>
</evidence>
<organism evidence="15 16">
    <name type="scientific">Clostridium aminobutyricum</name>
    <dbReference type="NCBI Taxonomy" id="33953"/>
    <lineage>
        <taxon>Bacteria</taxon>
        <taxon>Bacillati</taxon>
        <taxon>Bacillota</taxon>
        <taxon>Clostridia</taxon>
        <taxon>Eubacteriales</taxon>
        <taxon>Clostridiaceae</taxon>
        <taxon>Clostridium</taxon>
    </lineage>
</organism>
<dbReference type="PROSITE" id="PS50283">
    <property type="entry name" value="NA_SOLUT_SYMP_3"/>
    <property type="match status" value="1"/>
</dbReference>
<comment type="catalytic activity">
    <reaction evidence="12">
        <text>L-proline(in) + Na(+)(in) = L-proline(out) + Na(+)(out)</text>
        <dbReference type="Rhea" id="RHEA:28967"/>
        <dbReference type="ChEBI" id="CHEBI:29101"/>
        <dbReference type="ChEBI" id="CHEBI:60039"/>
    </reaction>
</comment>
<dbReference type="GO" id="GO:0005298">
    <property type="term" value="F:proline:sodium symporter activity"/>
    <property type="evidence" value="ECO:0007669"/>
    <property type="project" value="UniProtKB-UniRule"/>
</dbReference>
<protein>
    <recommendedName>
        <fullName evidence="14">Sodium/proline symporter</fullName>
    </recommendedName>
    <alternativeName>
        <fullName evidence="14">Proline permease</fullName>
    </alternativeName>
</protein>
<feature type="transmembrane region" description="Helical" evidence="14">
    <location>
        <begin position="363"/>
        <end position="384"/>
    </location>
</feature>
<name>A0A939DBU5_CLOAM</name>
<dbReference type="PANTHER" id="PTHR48086:SF3">
    <property type="entry name" value="SODIUM_PROLINE SYMPORTER"/>
    <property type="match status" value="1"/>
</dbReference>
<evidence type="ECO:0000256" key="3">
    <source>
        <dbReference type="ARBA" id="ARBA00022448"/>
    </source>
</evidence>
<keyword evidence="8 14" id="KW-0915">Sodium</keyword>
<gene>
    <name evidence="15" type="ORF">JYB65_13585</name>
</gene>
<feature type="transmembrane region" description="Helical" evidence="14">
    <location>
        <begin position="232"/>
        <end position="251"/>
    </location>
</feature>
<comment type="subcellular location">
    <subcellularLocation>
        <location evidence="1 14">Cell membrane</location>
        <topology evidence="1 14">Multi-pass membrane protein</topology>
    </subcellularLocation>
</comment>
<comment type="function">
    <text evidence="14">Catalyzes the sodium-dependent uptake of extracellular L-proline.</text>
</comment>
<evidence type="ECO:0000256" key="12">
    <source>
        <dbReference type="ARBA" id="ARBA00033708"/>
    </source>
</evidence>
<feature type="transmembrane region" description="Helical" evidence="14">
    <location>
        <begin position="271"/>
        <end position="296"/>
    </location>
</feature>
<keyword evidence="4 14" id="KW-1003">Cell membrane</keyword>
<dbReference type="EMBL" id="JAFJZZ010000009">
    <property type="protein sequence ID" value="MBN7774393.1"/>
    <property type="molecule type" value="Genomic_DNA"/>
</dbReference>
<feature type="transmembrane region" description="Helical" evidence="14">
    <location>
        <begin position="445"/>
        <end position="463"/>
    </location>
</feature>
<dbReference type="InterPro" id="IPR050277">
    <property type="entry name" value="Sodium:Solute_Symporter"/>
</dbReference>
<evidence type="ECO:0000256" key="1">
    <source>
        <dbReference type="ARBA" id="ARBA00004651"/>
    </source>
</evidence>